<dbReference type="InParanoid" id="A0A251THZ0"/>
<dbReference type="Proteomes" id="UP000215914">
    <property type="component" value="Chromosome 10"/>
</dbReference>
<keyword evidence="2" id="KW-1185">Reference proteome</keyword>
<gene>
    <name evidence="1" type="ORF">HannXRQ_Chr10g0288311</name>
</gene>
<name>A0A251THZ0_HELAN</name>
<dbReference type="AlphaFoldDB" id="A0A251THZ0"/>
<dbReference type="EMBL" id="CM007899">
    <property type="protein sequence ID" value="OTG10504.1"/>
    <property type="molecule type" value="Genomic_DNA"/>
</dbReference>
<evidence type="ECO:0000313" key="2">
    <source>
        <dbReference type="Proteomes" id="UP000215914"/>
    </source>
</evidence>
<protein>
    <submittedName>
        <fullName evidence="1">Uncharacterized protein</fullName>
    </submittedName>
</protein>
<proteinExistence type="predicted"/>
<reference evidence="2" key="1">
    <citation type="journal article" date="2017" name="Nature">
        <title>The sunflower genome provides insights into oil metabolism, flowering and Asterid evolution.</title>
        <authorList>
            <person name="Badouin H."/>
            <person name="Gouzy J."/>
            <person name="Grassa C.J."/>
            <person name="Murat F."/>
            <person name="Staton S.E."/>
            <person name="Cottret L."/>
            <person name="Lelandais-Briere C."/>
            <person name="Owens G.L."/>
            <person name="Carrere S."/>
            <person name="Mayjonade B."/>
            <person name="Legrand L."/>
            <person name="Gill N."/>
            <person name="Kane N.C."/>
            <person name="Bowers J.E."/>
            <person name="Hubner S."/>
            <person name="Bellec A."/>
            <person name="Berard A."/>
            <person name="Berges H."/>
            <person name="Blanchet N."/>
            <person name="Boniface M.C."/>
            <person name="Brunel D."/>
            <person name="Catrice O."/>
            <person name="Chaidir N."/>
            <person name="Claudel C."/>
            <person name="Donnadieu C."/>
            <person name="Faraut T."/>
            <person name="Fievet G."/>
            <person name="Helmstetter N."/>
            <person name="King M."/>
            <person name="Knapp S.J."/>
            <person name="Lai Z."/>
            <person name="Le Paslier M.C."/>
            <person name="Lippi Y."/>
            <person name="Lorenzon L."/>
            <person name="Mandel J.R."/>
            <person name="Marage G."/>
            <person name="Marchand G."/>
            <person name="Marquand E."/>
            <person name="Bret-Mestries E."/>
            <person name="Morien E."/>
            <person name="Nambeesan S."/>
            <person name="Nguyen T."/>
            <person name="Pegot-Espagnet P."/>
            <person name="Pouilly N."/>
            <person name="Raftis F."/>
            <person name="Sallet E."/>
            <person name="Schiex T."/>
            <person name="Thomas J."/>
            <person name="Vandecasteele C."/>
            <person name="Vares D."/>
            <person name="Vear F."/>
            <person name="Vautrin S."/>
            <person name="Crespi M."/>
            <person name="Mangin B."/>
            <person name="Burke J.M."/>
            <person name="Salse J."/>
            <person name="Munos S."/>
            <person name="Vincourt P."/>
            <person name="Rieseberg L.H."/>
            <person name="Langlade N.B."/>
        </authorList>
    </citation>
    <scope>NUCLEOTIDE SEQUENCE [LARGE SCALE GENOMIC DNA]</scope>
    <source>
        <strain evidence="2">cv. SF193</strain>
    </source>
</reference>
<accession>A0A251THZ0</accession>
<sequence>MFPLSKYELQSIFKKSFNAALKALELKGYIKKVVTCPAKFAKHATSDCGHLSTEAFEAAAY</sequence>
<evidence type="ECO:0000313" key="1">
    <source>
        <dbReference type="EMBL" id="OTG10504.1"/>
    </source>
</evidence>
<organism evidence="1 2">
    <name type="scientific">Helianthus annuus</name>
    <name type="common">Common sunflower</name>
    <dbReference type="NCBI Taxonomy" id="4232"/>
    <lineage>
        <taxon>Eukaryota</taxon>
        <taxon>Viridiplantae</taxon>
        <taxon>Streptophyta</taxon>
        <taxon>Embryophyta</taxon>
        <taxon>Tracheophyta</taxon>
        <taxon>Spermatophyta</taxon>
        <taxon>Magnoliopsida</taxon>
        <taxon>eudicotyledons</taxon>
        <taxon>Gunneridae</taxon>
        <taxon>Pentapetalae</taxon>
        <taxon>asterids</taxon>
        <taxon>campanulids</taxon>
        <taxon>Asterales</taxon>
        <taxon>Asteraceae</taxon>
        <taxon>Asteroideae</taxon>
        <taxon>Heliantheae alliance</taxon>
        <taxon>Heliantheae</taxon>
        <taxon>Helianthus</taxon>
    </lineage>
</organism>